<dbReference type="PANTHER" id="PTHR33048:SF47">
    <property type="entry name" value="INTEGRAL MEMBRANE PROTEIN-RELATED"/>
    <property type="match status" value="1"/>
</dbReference>
<feature type="compositionally biased region" description="Basic residues" evidence="6">
    <location>
        <begin position="299"/>
        <end position="312"/>
    </location>
</feature>
<feature type="transmembrane region" description="Helical" evidence="7">
    <location>
        <begin position="12"/>
        <end position="34"/>
    </location>
</feature>
<evidence type="ECO:0000256" key="4">
    <source>
        <dbReference type="ARBA" id="ARBA00023136"/>
    </source>
</evidence>
<evidence type="ECO:0000256" key="5">
    <source>
        <dbReference type="ARBA" id="ARBA00038359"/>
    </source>
</evidence>
<keyword evidence="10" id="KW-1185">Reference proteome</keyword>
<proteinExistence type="inferred from homology"/>
<feature type="transmembrane region" description="Helical" evidence="7">
    <location>
        <begin position="252"/>
        <end position="272"/>
    </location>
</feature>
<keyword evidence="2 7" id="KW-0812">Transmembrane</keyword>
<comment type="caution">
    <text evidence="9">The sequence shown here is derived from an EMBL/GenBank/DDBJ whole genome shotgun (WGS) entry which is preliminary data.</text>
</comment>
<evidence type="ECO:0000256" key="2">
    <source>
        <dbReference type="ARBA" id="ARBA00022692"/>
    </source>
</evidence>
<dbReference type="RefSeq" id="XP_026602822.1">
    <property type="nucleotide sequence ID" value="XM_026748518.1"/>
</dbReference>
<keyword evidence="3 7" id="KW-1133">Transmembrane helix</keyword>
<sequence length="371" mass="41236">MCGISPRDGTTTILVVLGIFSFLTVLGVSVRLWHNVLRHGFSVADSFILMAFLLAVGQIVAIALMVRGGMGKDLWAVDPNNINNVLMIFLVFSCFYVSVLTFTKLSFLMFFRQIFVSETFHRLTIALGVASICQGVGFVPAVIFQCTPVSYAWTNWDGEHVGKCTNFNATVWAMAGSNTLLDILIIALPIPWLVRLSLDMRKKLQMVVLFSMGFLYGVLLLAHDVDNQPSGPKYYHLKVAKTSNFSYDYYPVIYWTVIEVDTCIIIACLPAVRQALGRLSPQLFGSSDGPSNYTSGTRPRSHKPSLSRRRARGSISALESKSYNERNINKTTSLTVSYAKRPNDESMDNVPLVEIGSASDVLGYSRRHSRM</sequence>
<feature type="transmembrane region" description="Helical" evidence="7">
    <location>
        <begin position="171"/>
        <end position="194"/>
    </location>
</feature>
<gene>
    <name evidence="9" type="ORF">DSM5745_06502</name>
</gene>
<dbReference type="GeneID" id="38116872"/>
<dbReference type="GO" id="GO:0016020">
    <property type="term" value="C:membrane"/>
    <property type="evidence" value="ECO:0007669"/>
    <property type="project" value="UniProtKB-SubCell"/>
</dbReference>
<feature type="transmembrane region" description="Helical" evidence="7">
    <location>
        <begin position="123"/>
        <end position="151"/>
    </location>
</feature>
<evidence type="ECO:0000256" key="6">
    <source>
        <dbReference type="SAM" id="MobiDB-lite"/>
    </source>
</evidence>
<evidence type="ECO:0000256" key="7">
    <source>
        <dbReference type="SAM" id="Phobius"/>
    </source>
</evidence>
<dbReference type="AlphaFoldDB" id="A0A3D8RRB8"/>
<dbReference type="OrthoDB" id="2496787at2759"/>
<dbReference type="InterPro" id="IPR049326">
    <property type="entry name" value="Rhodopsin_dom_fungi"/>
</dbReference>
<name>A0A3D8RRB8_9EURO</name>
<feature type="region of interest" description="Disordered" evidence="6">
    <location>
        <begin position="287"/>
        <end position="314"/>
    </location>
</feature>
<accession>A0A3D8RRB8</accession>
<keyword evidence="4 7" id="KW-0472">Membrane</keyword>
<feature type="domain" description="Rhodopsin" evidence="8">
    <location>
        <begin position="31"/>
        <end position="276"/>
    </location>
</feature>
<reference evidence="9 10" key="1">
    <citation type="journal article" date="2018" name="IMA Fungus">
        <title>IMA Genome-F 9: Draft genome sequence of Annulohypoxylon stygium, Aspergillus mulundensis, Berkeleyomyces basicola (syn. Thielaviopsis basicola), Ceratocystis smalleyi, two Cercospora beticola strains, Coleophoma cylindrospora, Fusarium fracticaudum, Phialophora cf. hyalina, and Morchella septimelata.</title>
        <authorList>
            <person name="Wingfield B.D."/>
            <person name="Bills G.F."/>
            <person name="Dong Y."/>
            <person name="Huang W."/>
            <person name="Nel W.J."/>
            <person name="Swalarsk-Parry B.S."/>
            <person name="Vaghefi N."/>
            <person name="Wilken P.M."/>
            <person name="An Z."/>
            <person name="de Beer Z.W."/>
            <person name="De Vos L."/>
            <person name="Chen L."/>
            <person name="Duong T.A."/>
            <person name="Gao Y."/>
            <person name="Hammerbacher A."/>
            <person name="Kikkert J.R."/>
            <person name="Li Y."/>
            <person name="Li H."/>
            <person name="Li K."/>
            <person name="Li Q."/>
            <person name="Liu X."/>
            <person name="Ma X."/>
            <person name="Naidoo K."/>
            <person name="Pethybridge S.J."/>
            <person name="Sun J."/>
            <person name="Steenkamp E.T."/>
            <person name="van der Nest M.A."/>
            <person name="van Wyk S."/>
            <person name="Wingfield M.J."/>
            <person name="Xiong C."/>
            <person name="Yue Q."/>
            <person name="Zhang X."/>
        </authorList>
    </citation>
    <scope>NUCLEOTIDE SEQUENCE [LARGE SCALE GENOMIC DNA]</scope>
    <source>
        <strain evidence="9 10">DSM 5745</strain>
    </source>
</reference>
<dbReference type="InterPro" id="IPR052337">
    <property type="entry name" value="SAT4-like"/>
</dbReference>
<feature type="compositionally biased region" description="Polar residues" evidence="6">
    <location>
        <begin position="287"/>
        <end position="298"/>
    </location>
</feature>
<feature type="transmembrane region" description="Helical" evidence="7">
    <location>
        <begin position="86"/>
        <end position="111"/>
    </location>
</feature>
<organism evidence="9 10">
    <name type="scientific">Aspergillus mulundensis</name>
    <dbReference type="NCBI Taxonomy" id="1810919"/>
    <lineage>
        <taxon>Eukaryota</taxon>
        <taxon>Fungi</taxon>
        <taxon>Dikarya</taxon>
        <taxon>Ascomycota</taxon>
        <taxon>Pezizomycotina</taxon>
        <taxon>Eurotiomycetes</taxon>
        <taxon>Eurotiomycetidae</taxon>
        <taxon>Eurotiales</taxon>
        <taxon>Aspergillaceae</taxon>
        <taxon>Aspergillus</taxon>
        <taxon>Aspergillus subgen. Nidulantes</taxon>
    </lineage>
</organism>
<feature type="transmembrane region" description="Helical" evidence="7">
    <location>
        <begin position="46"/>
        <end position="66"/>
    </location>
</feature>
<dbReference type="EMBL" id="PVWQ01000007">
    <property type="protein sequence ID" value="RDW76510.1"/>
    <property type="molecule type" value="Genomic_DNA"/>
</dbReference>
<protein>
    <recommendedName>
        <fullName evidence="8">Rhodopsin domain-containing protein</fullName>
    </recommendedName>
</protein>
<comment type="subcellular location">
    <subcellularLocation>
        <location evidence="1">Membrane</location>
        <topology evidence="1">Multi-pass membrane protein</topology>
    </subcellularLocation>
</comment>
<evidence type="ECO:0000256" key="1">
    <source>
        <dbReference type="ARBA" id="ARBA00004141"/>
    </source>
</evidence>
<evidence type="ECO:0000256" key="3">
    <source>
        <dbReference type="ARBA" id="ARBA00022989"/>
    </source>
</evidence>
<dbReference type="PANTHER" id="PTHR33048">
    <property type="entry name" value="PTH11-LIKE INTEGRAL MEMBRANE PROTEIN (AFU_ORTHOLOGUE AFUA_5G11245)"/>
    <property type="match status" value="1"/>
</dbReference>
<evidence type="ECO:0000259" key="8">
    <source>
        <dbReference type="Pfam" id="PF20684"/>
    </source>
</evidence>
<dbReference type="Proteomes" id="UP000256690">
    <property type="component" value="Unassembled WGS sequence"/>
</dbReference>
<comment type="similarity">
    <text evidence="5">Belongs to the SAT4 family.</text>
</comment>
<dbReference type="Pfam" id="PF20684">
    <property type="entry name" value="Fung_rhodopsin"/>
    <property type="match status" value="1"/>
</dbReference>
<feature type="transmembrane region" description="Helical" evidence="7">
    <location>
        <begin position="206"/>
        <end position="223"/>
    </location>
</feature>
<evidence type="ECO:0000313" key="9">
    <source>
        <dbReference type="EMBL" id="RDW76510.1"/>
    </source>
</evidence>
<evidence type="ECO:0000313" key="10">
    <source>
        <dbReference type="Proteomes" id="UP000256690"/>
    </source>
</evidence>